<evidence type="ECO:0000313" key="2">
    <source>
        <dbReference type="Proteomes" id="UP000499080"/>
    </source>
</evidence>
<accession>A0A4Y2GFZ0</accession>
<organism evidence="1 2">
    <name type="scientific">Araneus ventricosus</name>
    <name type="common">Orbweaver spider</name>
    <name type="synonym">Epeira ventricosa</name>
    <dbReference type="NCBI Taxonomy" id="182803"/>
    <lineage>
        <taxon>Eukaryota</taxon>
        <taxon>Metazoa</taxon>
        <taxon>Ecdysozoa</taxon>
        <taxon>Arthropoda</taxon>
        <taxon>Chelicerata</taxon>
        <taxon>Arachnida</taxon>
        <taxon>Araneae</taxon>
        <taxon>Araneomorphae</taxon>
        <taxon>Entelegynae</taxon>
        <taxon>Araneoidea</taxon>
        <taxon>Araneidae</taxon>
        <taxon>Araneus</taxon>
    </lineage>
</organism>
<dbReference type="EMBL" id="BGPR01001316">
    <property type="protein sequence ID" value="GBM50934.1"/>
    <property type="molecule type" value="Genomic_DNA"/>
</dbReference>
<dbReference type="OrthoDB" id="272985at2759"/>
<proteinExistence type="predicted"/>
<sequence>MRNQQFNDTESEQYAAILLKIGEDRFKTDSNGVMTLNGGFCKIYQSTEKLIDKVYPELQANMGNGEWLREREILTQIIENVEQMNEKYVINRGRYNKISIGRYGNGQ</sequence>
<gene>
    <name evidence="1" type="ORF">AVEN_36801_1</name>
</gene>
<comment type="caution">
    <text evidence="1">The sequence shown here is derived from an EMBL/GenBank/DDBJ whole genome shotgun (WGS) entry which is preliminary data.</text>
</comment>
<reference evidence="1 2" key="1">
    <citation type="journal article" date="2019" name="Sci. Rep.">
        <title>Orb-weaving spider Araneus ventricosus genome elucidates the spidroin gene catalogue.</title>
        <authorList>
            <person name="Kono N."/>
            <person name="Nakamura H."/>
            <person name="Ohtoshi R."/>
            <person name="Moran D.A.P."/>
            <person name="Shinohara A."/>
            <person name="Yoshida Y."/>
            <person name="Fujiwara M."/>
            <person name="Mori M."/>
            <person name="Tomita M."/>
            <person name="Arakawa K."/>
        </authorList>
    </citation>
    <scope>NUCLEOTIDE SEQUENCE [LARGE SCALE GENOMIC DNA]</scope>
</reference>
<dbReference type="Proteomes" id="UP000499080">
    <property type="component" value="Unassembled WGS sequence"/>
</dbReference>
<evidence type="ECO:0000313" key="1">
    <source>
        <dbReference type="EMBL" id="GBM50934.1"/>
    </source>
</evidence>
<dbReference type="AlphaFoldDB" id="A0A4Y2GFZ0"/>
<protein>
    <submittedName>
        <fullName evidence="1">Uncharacterized protein</fullName>
    </submittedName>
</protein>
<name>A0A4Y2GFZ0_ARAVE</name>
<keyword evidence="2" id="KW-1185">Reference proteome</keyword>